<dbReference type="EMBL" id="JWZT01004658">
    <property type="protein sequence ID" value="KII63568.1"/>
    <property type="molecule type" value="Genomic_DNA"/>
</dbReference>
<evidence type="ECO:0000313" key="2">
    <source>
        <dbReference type="Proteomes" id="UP000031668"/>
    </source>
</evidence>
<dbReference type="Proteomes" id="UP000031668">
    <property type="component" value="Unassembled WGS sequence"/>
</dbReference>
<name>A0A0C2IE53_THEKT</name>
<evidence type="ECO:0000313" key="1">
    <source>
        <dbReference type="EMBL" id="KII63568.1"/>
    </source>
</evidence>
<reference evidence="1 2" key="1">
    <citation type="journal article" date="2014" name="Genome Biol. Evol.">
        <title>The genome of the myxosporean Thelohanellus kitauei shows adaptations to nutrient acquisition within its fish host.</title>
        <authorList>
            <person name="Yang Y."/>
            <person name="Xiong J."/>
            <person name="Zhou Z."/>
            <person name="Huo F."/>
            <person name="Miao W."/>
            <person name="Ran C."/>
            <person name="Liu Y."/>
            <person name="Zhang J."/>
            <person name="Feng J."/>
            <person name="Wang M."/>
            <person name="Wang M."/>
            <person name="Wang L."/>
            <person name="Yao B."/>
        </authorList>
    </citation>
    <scope>NUCLEOTIDE SEQUENCE [LARGE SCALE GENOMIC DNA]</scope>
    <source>
        <strain evidence="1">Wuqing</strain>
    </source>
</reference>
<protein>
    <submittedName>
        <fullName evidence="1">Uncharacterized protein</fullName>
    </submittedName>
</protein>
<proteinExistence type="predicted"/>
<dbReference type="SUPFAM" id="SSF50939">
    <property type="entry name" value="Sialidases"/>
    <property type="match status" value="1"/>
</dbReference>
<dbReference type="AlphaFoldDB" id="A0A0C2IE53"/>
<organism evidence="1 2">
    <name type="scientific">Thelohanellus kitauei</name>
    <name type="common">Myxosporean</name>
    <dbReference type="NCBI Taxonomy" id="669202"/>
    <lineage>
        <taxon>Eukaryota</taxon>
        <taxon>Metazoa</taxon>
        <taxon>Cnidaria</taxon>
        <taxon>Myxozoa</taxon>
        <taxon>Myxosporea</taxon>
        <taxon>Bivalvulida</taxon>
        <taxon>Platysporina</taxon>
        <taxon>Myxobolidae</taxon>
        <taxon>Thelohanellus</taxon>
    </lineage>
</organism>
<gene>
    <name evidence="1" type="ORF">RF11_16377</name>
</gene>
<sequence>MDVKIEQVTNFKISEHQILVIQTTVFYINYIFTPINGSVSMIGVGKFTHNTTYFSSLLKKKTRKTTDDGRFWDTVKDKHLNVEKDQPLHVNFSLHGSQTIPDHFEWVDIQYEKYEDNLQPIPTIDGGHSWNPMPKSESHVIILNYETVILSIVHDLSAVNYSLDHGHTWLSYELFPQKSTLLHIGKISEADHKILIITRDSDAEELRFDLLDFSNIFSSLVPRQRIRIKLDGGHFYKQQPVEIVLTRKADLNHPIAYNYSQKHRYNYLVKHITRFQLDNELIEVFYFRNDTIVSMVYDPISHGLIFINDRKQLKILSLSTNYEYGVSDGITVFLLTTAHVLTVQKFFTHPEDLQVSFIYYKPLSEISDVSDFVDYDDHLYFLVKGQLMYRDLKFNHLHVFLIKNFTFLRLELDRESFAIPQCAGFRCNNSNCLLDNVRFNGANDRGHYSDEVNCKSIAVLKQINVLTTPIFVEINALSRTLFVNTNFI</sequence>
<dbReference type="OrthoDB" id="443634at2759"/>
<keyword evidence="2" id="KW-1185">Reference proteome</keyword>
<accession>A0A0C2IE53</accession>
<dbReference type="InterPro" id="IPR036278">
    <property type="entry name" value="Sialidase_sf"/>
</dbReference>
<comment type="caution">
    <text evidence="1">The sequence shown here is derived from an EMBL/GenBank/DDBJ whole genome shotgun (WGS) entry which is preliminary data.</text>
</comment>